<accession>A0A7G5C244</accession>
<evidence type="ECO:0000256" key="10">
    <source>
        <dbReference type="SAM" id="Phobius"/>
    </source>
</evidence>
<evidence type="ECO:0000256" key="4">
    <source>
        <dbReference type="ARBA" id="ARBA00022553"/>
    </source>
</evidence>
<dbReference type="Pfam" id="PF00512">
    <property type="entry name" value="HisKA"/>
    <property type="match status" value="1"/>
</dbReference>
<dbReference type="PANTHER" id="PTHR42878:SF7">
    <property type="entry name" value="SENSOR HISTIDINE KINASE GLRK"/>
    <property type="match status" value="1"/>
</dbReference>
<keyword evidence="8" id="KW-0067">ATP-binding</keyword>
<dbReference type="CDD" id="cd00075">
    <property type="entry name" value="HATPase"/>
    <property type="match status" value="1"/>
</dbReference>
<evidence type="ECO:0000256" key="8">
    <source>
        <dbReference type="ARBA" id="ARBA00022840"/>
    </source>
</evidence>
<keyword evidence="5" id="KW-0808">Transferase</keyword>
<dbReference type="RefSeq" id="WP_182299512.1">
    <property type="nucleotide sequence ID" value="NZ_CP041969.1"/>
</dbReference>
<dbReference type="InterPro" id="IPR003661">
    <property type="entry name" value="HisK_dim/P_dom"/>
</dbReference>
<dbReference type="SUPFAM" id="SSF55874">
    <property type="entry name" value="ATPase domain of HSP90 chaperone/DNA topoisomerase II/histidine kinase"/>
    <property type="match status" value="1"/>
</dbReference>
<evidence type="ECO:0000256" key="5">
    <source>
        <dbReference type="ARBA" id="ARBA00022679"/>
    </source>
</evidence>
<keyword evidence="13" id="KW-1185">Reference proteome</keyword>
<keyword evidence="7 12" id="KW-0418">Kinase</keyword>
<dbReference type="Gene3D" id="3.30.565.10">
    <property type="entry name" value="Histidine kinase-like ATPase, C-terminal domain"/>
    <property type="match status" value="1"/>
</dbReference>
<dbReference type="InterPro" id="IPR005467">
    <property type="entry name" value="His_kinase_dom"/>
</dbReference>
<keyword evidence="9" id="KW-0902">Two-component regulatory system</keyword>
<gene>
    <name evidence="12" type="ORF">FPL14_20395</name>
</gene>
<dbReference type="EMBL" id="CP041969">
    <property type="protein sequence ID" value="QMV43278.1"/>
    <property type="molecule type" value="Genomic_DNA"/>
</dbReference>
<dbReference type="SMART" id="SM00388">
    <property type="entry name" value="HisKA"/>
    <property type="match status" value="1"/>
</dbReference>
<evidence type="ECO:0000313" key="12">
    <source>
        <dbReference type="EMBL" id="QMV43278.1"/>
    </source>
</evidence>
<evidence type="ECO:0000256" key="1">
    <source>
        <dbReference type="ARBA" id="ARBA00000085"/>
    </source>
</evidence>
<feature type="domain" description="Histidine kinase" evidence="11">
    <location>
        <begin position="364"/>
        <end position="583"/>
    </location>
</feature>
<evidence type="ECO:0000256" key="6">
    <source>
        <dbReference type="ARBA" id="ARBA00022741"/>
    </source>
</evidence>
<reference evidence="12 13" key="1">
    <citation type="submission" date="2019-07" db="EMBL/GenBank/DDBJ databases">
        <authorList>
            <person name="Kim J.K."/>
            <person name="Cheong H.-M."/>
            <person name="Choi Y."/>
            <person name="Hwang K.J."/>
            <person name="Lee S."/>
            <person name="Choi C."/>
        </authorList>
    </citation>
    <scope>NUCLEOTIDE SEQUENCE [LARGE SCALE GENOMIC DNA]</scope>
    <source>
        <strain evidence="12 13">KS 22</strain>
    </source>
</reference>
<dbReference type="Proteomes" id="UP000515679">
    <property type="component" value="Chromosome"/>
</dbReference>
<dbReference type="SUPFAM" id="SSF47384">
    <property type="entry name" value="Homodimeric domain of signal transducing histidine kinase"/>
    <property type="match status" value="1"/>
</dbReference>
<dbReference type="GO" id="GO:0000155">
    <property type="term" value="F:phosphorelay sensor kinase activity"/>
    <property type="evidence" value="ECO:0007669"/>
    <property type="project" value="InterPro"/>
</dbReference>
<keyword evidence="10" id="KW-0812">Transmembrane</keyword>
<name>A0A7G5C244_9BACL</name>
<sequence>MNVKNRIALRLIAWLAAVGLVLFALAWTTLSWTMNQLSKIDATRQFESAGLHRLIQTVQAKGDKLVFDPELLDQVRESGGWLQRIDEQGEVTDSFFTPDDVPLSYGPGELTSYWQGRSVFPYQLYIWIQEKNGVVHTLLYGLSNKENSLLHRLKEQAVITGNEVRIAEDLREGLRESASWLQVLNRDGTELASLNKPARAIADYSVQELVLRSSYPDRYGARVVSEYDRNTGLTWVLSSPLSGTEPGEEPFISPENRVLLIGIGMLLLAAMLVFVFVSYWFGQRFGAPIAHVLKWLGQLGEGRYEEPADAKGIPRSLNRRGRRKRKYRVYQDVIESMDTLSRSLHANERLREETEKMRDEWIAGVSHDLKTPLSSIKGYAHVLVNDSYEWSTEEVRSFARIILDKSSYLDELINDLTLTYRLRSGDGSPVSERVNLNEYLAEAIQEAANHPMYPEESVLFVPSDTPAYMRVYKPWFQRIVDNLVANALLHNEKGTTLTVTIRSAGPNGITLAFSDDGKGMNEETASRLFERYYRGTDTESRTEGSGLGMAVTKALVEALGGAIEVVAAEGKGATILLKWKSEQLSDRN</sequence>
<dbReference type="PROSITE" id="PS50109">
    <property type="entry name" value="HIS_KIN"/>
    <property type="match status" value="1"/>
</dbReference>
<dbReference type="GO" id="GO:0000156">
    <property type="term" value="F:phosphorelay response regulator activity"/>
    <property type="evidence" value="ECO:0007669"/>
    <property type="project" value="TreeGrafter"/>
</dbReference>
<dbReference type="AlphaFoldDB" id="A0A7G5C244"/>
<dbReference type="GO" id="GO:0005524">
    <property type="term" value="F:ATP binding"/>
    <property type="evidence" value="ECO:0007669"/>
    <property type="project" value="UniProtKB-KW"/>
</dbReference>
<dbReference type="PRINTS" id="PR00344">
    <property type="entry name" value="BCTRLSENSOR"/>
</dbReference>
<dbReference type="InterPro" id="IPR003594">
    <property type="entry name" value="HATPase_dom"/>
</dbReference>
<evidence type="ECO:0000256" key="7">
    <source>
        <dbReference type="ARBA" id="ARBA00022777"/>
    </source>
</evidence>
<evidence type="ECO:0000256" key="3">
    <source>
        <dbReference type="ARBA" id="ARBA00012438"/>
    </source>
</evidence>
<dbReference type="InterPro" id="IPR036890">
    <property type="entry name" value="HATPase_C_sf"/>
</dbReference>
<dbReference type="Pfam" id="PF02518">
    <property type="entry name" value="HATPase_c"/>
    <property type="match status" value="1"/>
</dbReference>
<keyword evidence="6" id="KW-0547">Nucleotide-binding</keyword>
<dbReference type="CDD" id="cd00082">
    <property type="entry name" value="HisKA"/>
    <property type="match status" value="1"/>
</dbReference>
<proteinExistence type="predicted"/>
<organism evidence="12 13">
    <name type="scientific">Cohnella cholangitidis</name>
    <dbReference type="NCBI Taxonomy" id="2598458"/>
    <lineage>
        <taxon>Bacteria</taxon>
        <taxon>Bacillati</taxon>
        <taxon>Bacillota</taxon>
        <taxon>Bacilli</taxon>
        <taxon>Bacillales</taxon>
        <taxon>Paenibacillaceae</taxon>
        <taxon>Cohnella</taxon>
    </lineage>
</organism>
<comment type="catalytic activity">
    <reaction evidence="1">
        <text>ATP + protein L-histidine = ADP + protein N-phospho-L-histidine.</text>
        <dbReference type="EC" id="2.7.13.3"/>
    </reaction>
</comment>
<dbReference type="InterPro" id="IPR036097">
    <property type="entry name" value="HisK_dim/P_sf"/>
</dbReference>
<dbReference type="SMART" id="SM00387">
    <property type="entry name" value="HATPase_c"/>
    <property type="match status" value="1"/>
</dbReference>
<evidence type="ECO:0000313" key="13">
    <source>
        <dbReference type="Proteomes" id="UP000515679"/>
    </source>
</evidence>
<evidence type="ECO:0000259" key="11">
    <source>
        <dbReference type="PROSITE" id="PS50109"/>
    </source>
</evidence>
<dbReference type="GO" id="GO:0007234">
    <property type="term" value="P:osmosensory signaling via phosphorelay pathway"/>
    <property type="evidence" value="ECO:0007669"/>
    <property type="project" value="TreeGrafter"/>
</dbReference>
<dbReference type="InterPro" id="IPR050351">
    <property type="entry name" value="BphY/WalK/GraS-like"/>
</dbReference>
<feature type="transmembrane region" description="Helical" evidence="10">
    <location>
        <begin position="258"/>
        <end position="281"/>
    </location>
</feature>
<dbReference type="Gene3D" id="1.10.287.130">
    <property type="match status" value="1"/>
</dbReference>
<dbReference type="KEGG" id="cchl:FPL14_20395"/>
<evidence type="ECO:0000256" key="2">
    <source>
        <dbReference type="ARBA" id="ARBA00004370"/>
    </source>
</evidence>
<comment type="subcellular location">
    <subcellularLocation>
        <location evidence="2">Membrane</location>
    </subcellularLocation>
</comment>
<evidence type="ECO:0000256" key="9">
    <source>
        <dbReference type="ARBA" id="ARBA00023012"/>
    </source>
</evidence>
<dbReference type="GO" id="GO:0030295">
    <property type="term" value="F:protein kinase activator activity"/>
    <property type="evidence" value="ECO:0007669"/>
    <property type="project" value="TreeGrafter"/>
</dbReference>
<dbReference type="InterPro" id="IPR004358">
    <property type="entry name" value="Sig_transdc_His_kin-like_C"/>
</dbReference>
<keyword evidence="10" id="KW-0472">Membrane</keyword>
<dbReference type="PANTHER" id="PTHR42878">
    <property type="entry name" value="TWO-COMPONENT HISTIDINE KINASE"/>
    <property type="match status" value="1"/>
</dbReference>
<keyword evidence="4" id="KW-0597">Phosphoprotein</keyword>
<dbReference type="EC" id="2.7.13.3" evidence="3"/>
<protein>
    <recommendedName>
        <fullName evidence="3">histidine kinase</fullName>
        <ecNumber evidence="3">2.7.13.3</ecNumber>
    </recommendedName>
</protein>
<keyword evidence="10" id="KW-1133">Transmembrane helix</keyword>